<dbReference type="PROSITE" id="PS50181">
    <property type="entry name" value="FBOX"/>
    <property type="match status" value="1"/>
</dbReference>
<feature type="region of interest" description="Disordered" evidence="1">
    <location>
        <begin position="1239"/>
        <end position="1269"/>
    </location>
</feature>
<feature type="compositionally biased region" description="Polar residues" evidence="1">
    <location>
        <begin position="1257"/>
        <end position="1269"/>
    </location>
</feature>
<reference evidence="3 4" key="1">
    <citation type="submission" date="2015-12" db="EMBL/GenBank/DDBJ databases">
        <title>Dictyostelia acquired genes for synthesis and detection of signals that induce cell-type specialization by lateral gene transfer from prokaryotes.</title>
        <authorList>
            <person name="Gloeckner G."/>
            <person name="Schaap P."/>
        </authorList>
    </citation>
    <scope>NUCLEOTIDE SEQUENCE [LARGE SCALE GENOMIC DNA]</scope>
    <source>
        <strain evidence="3 4">TK</strain>
    </source>
</reference>
<comment type="caution">
    <text evidence="3">The sequence shown here is derived from an EMBL/GenBank/DDBJ whole genome shotgun (WGS) entry which is preliminary data.</text>
</comment>
<dbReference type="InterPro" id="IPR001810">
    <property type="entry name" value="F-box_dom"/>
</dbReference>
<evidence type="ECO:0000256" key="1">
    <source>
        <dbReference type="SAM" id="MobiDB-lite"/>
    </source>
</evidence>
<evidence type="ECO:0000259" key="2">
    <source>
        <dbReference type="PROSITE" id="PS50181"/>
    </source>
</evidence>
<sequence length="1416" mass="163800">MFNTQFNFNTGSLLSNYEEKHGDLIKVLQSNVDSYKIYDALDTLTESILIEKEPDFKYYQKFFKNIIKSTISKLNFKKHFKWILHENRFKKLFAMTLVDSNPNSIAPPFIFDFGVVTLREYIRMLLLDPMDMSVDILIFNLNSYTRMKVNKLWIETVNVYLEMDTGNTKDYQLVTERLFHFTKNTFTNYMKDEFSLNPRTTFNRNSIFKPDGETLETLVKIIGNRNFDNEFKQLLSHFIIYSIEKCNISSPKLLDLIPTVLFSYPNSIEIFELLKGKFSLEILKSKVVELIDRINATPLKGSNEYYSQQLLNLLDSVKDNVFGYFKDEEQLGRSLSHLTDWFIMDKFKHETMLNQFADIVKTFQSLWYKTITPQQQDKIEEHLNTIINSHKVITCKTITQVMEIGNLNIDLEILVDKALSQMQSIESKSRLINYILQNRVKYVNMAIFFEYLKENIKECKIPFVNYDIETMDILISINTDLYLPHITINLFHQINDNLKREYSNELKDFLVYFEKLQNQYPKILLDKTVINALGGVLGGNFYYSCMHFELYDLVVQLFAELFKNPYAKSTAILASRSLKSVFDLQSLNRDTTSDPYFLKKFFTFMLKTLQNQTTFFLVASEINVNLFIHLYSTMSVDVVNVENQMKPLVEIVNLIPDIFESIANGVMTHISGNNSTFSFSGPSDSQLHLTNTLIPENSAQSHLLKDRFKSINLIEFDRLISNAWLPTGEKSVFNCQLRHLVNSYNDQLDIPNYIQIIVKDPQLTEELLKNYPKLFSNPLNKRLLIMILDHPQYFHARQYLYSSPHFQSLLPTSESMDTTVTTSKVYSLSQIPDILVSKILKMLIYEKLVPLKYKILLATPSKKFFEIVKKIFQQAFEKRKSSNPLSAIWWNKSGFYIYKTINRSSPWCLLQNVRLVSPKSHDFNQFNTKDFSHLENIVLDANIMDTLCVSDENVSTVFSNVRHVTVRLSLLPFDPLLIQSLKSMPNLENLHITILMDDVPAVTANLNAILIDDILNRLKTLRIQMNGPIHFTTINQILIGKAASNTSLKVQFDLPTAYGMPSTDERVISLKCLTTQSYSTFQEPKNSEVSKDDLEKLVGLKKLVIDEHHYALFTDYRIQLPKLKKLSISLGKYESLFKLVNMNFQSLQSLKELVIQFRNPQLSGPEPEIYETYRNFKMPSTFKECLTNSKVRIPKHGDTTAQPSKVDYSIYKSPSKSGNGFSFGSSDVPFTFNGSQFSNSNSKPPTVYSLDSPVPNQPESTKPTSNHQITTTSTFTFGNTNSNNNSTFSFNNPPTQTFTFSDNHHSFSFDAPAGTQLNSNFSFNQVDSKIQNLKYDEPHSPKSQDFILVVLNRIYENSNIKKLKFYSINTTCIHLLLPFMNNENIIHSPVTKEQPTPKPIWYVSNDYQSLYRISKC</sequence>
<gene>
    <name evidence="3" type="ORF">DLAC_02434</name>
</gene>
<dbReference type="InParanoid" id="A0A152A2K9"/>
<dbReference type="EMBL" id="LODT01000013">
    <property type="protein sequence ID" value="KYR00440.1"/>
    <property type="molecule type" value="Genomic_DNA"/>
</dbReference>
<name>A0A152A2K9_TIELA</name>
<evidence type="ECO:0000313" key="4">
    <source>
        <dbReference type="Proteomes" id="UP000076078"/>
    </source>
</evidence>
<proteinExistence type="predicted"/>
<accession>A0A152A2K9</accession>
<dbReference type="Proteomes" id="UP000076078">
    <property type="component" value="Unassembled WGS sequence"/>
</dbReference>
<feature type="domain" description="F-box" evidence="2">
    <location>
        <begin position="825"/>
        <end position="879"/>
    </location>
</feature>
<organism evidence="3 4">
    <name type="scientific">Tieghemostelium lacteum</name>
    <name type="common">Slime mold</name>
    <name type="synonym">Dictyostelium lacteum</name>
    <dbReference type="NCBI Taxonomy" id="361077"/>
    <lineage>
        <taxon>Eukaryota</taxon>
        <taxon>Amoebozoa</taxon>
        <taxon>Evosea</taxon>
        <taxon>Eumycetozoa</taxon>
        <taxon>Dictyostelia</taxon>
        <taxon>Dictyosteliales</taxon>
        <taxon>Raperosteliaceae</taxon>
        <taxon>Tieghemostelium</taxon>
    </lineage>
</organism>
<evidence type="ECO:0000313" key="3">
    <source>
        <dbReference type="EMBL" id="KYR00440.1"/>
    </source>
</evidence>
<protein>
    <submittedName>
        <fullName evidence="3">SNF2-related domain-containing protein</fullName>
    </submittedName>
</protein>
<keyword evidence="4" id="KW-1185">Reference proteome</keyword>